<dbReference type="AlphaFoldDB" id="A0A938X693"/>
<gene>
    <name evidence="6" type="ORF">H6A12_09285</name>
</gene>
<evidence type="ECO:0000256" key="1">
    <source>
        <dbReference type="ARBA" id="ARBA00022898"/>
    </source>
</evidence>
<evidence type="ECO:0000313" key="7">
    <source>
        <dbReference type="Proteomes" id="UP000774750"/>
    </source>
</evidence>
<dbReference type="CDD" id="cd00635">
    <property type="entry name" value="PLPDE_III_YBL036c_like"/>
    <property type="match status" value="1"/>
</dbReference>
<feature type="domain" description="Alanine racemase N-terminal" evidence="5">
    <location>
        <begin position="13"/>
        <end position="225"/>
    </location>
</feature>
<organism evidence="6 7">
    <name type="scientific">Merdimmobilis hominis</name>
    <dbReference type="NCBI Taxonomy" id="2897707"/>
    <lineage>
        <taxon>Bacteria</taxon>
        <taxon>Bacillati</taxon>
        <taxon>Bacillota</taxon>
        <taxon>Clostridia</taxon>
        <taxon>Eubacteriales</taxon>
        <taxon>Oscillospiraceae</taxon>
        <taxon>Merdimmobilis</taxon>
    </lineage>
</organism>
<dbReference type="RefSeq" id="WP_204447194.1">
    <property type="nucleotide sequence ID" value="NZ_JACJKY010000015.1"/>
</dbReference>
<comment type="caution">
    <text evidence="6">The sequence shown here is derived from an EMBL/GenBank/DDBJ whole genome shotgun (WGS) entry which is preliminary data.</text>
</comment>
<dbReference type="HAMAP" id="MF_02087">
    <property type="entry name" value="PLP_homeostasis"/>
    <property type="match status" value="1"/>
</dbReference>
<protein>
    <recommendedName>
        <fullName evidence="2">Pyridoxal phosphate homeostasis protein</fullName>
        <shortName evidence="2">PLP homeostasis protein</shortName>
    </recommendedName>
</protein>
<evidence type="ECO:0000313" key="6">
    <source>
        <dbReference type="EMBL" id="MBM6921347.1"/>
    </source>
</evidence>
<comment type="cofactor">
    <cofactor evidence="3">
        <name>pyridoxal 5'-phosphate</name>
        <dbReference type="ChEBI" id="CHEBI:597326"/>
    </cofactor>
</comment>
<dbReference type="GO" id="GO:0030170">
    <property type="term" value="F:pyridoxal phosphate binding"/>
    <property type="evidence" value="ECO:0007669"/>
    <property type="project" value="UniProtKB-UniRule"/>
</dbReference>
<dbReference type="InterPro" id="IPR011078">
    <property type="entry name" value="PyrdxlP_homeostasis"/>
</dbReference>
<keyword evidence="7" id="KW-1185">Reference proteome</keyword>
<dbReference type="PIRSF" id="PIRSF004848">
    <property type="entry name" value="YBL036c_PLPDEIII"/>
    <property type="match status" value="1"/>
</dbReference>
<dbReference type="InterPro" id="IPR001608">
    <property type="entry name" value="Ala_racemase_N"/>
</dbReference>
<reference evidence="6" key="2">
    <citation type="journal article" date="2021" name="Sci. Rep.">
        <title>The distribution of antibiotic resistance genes in chicken gut microbiota commensals.</title>
        <authorList>
            <person name="Juricova H."/>
            <person name="Matiasovicova J."/>
            <person name="Kubasova T."/>
            <person name="Cejkova D."/>
            <person name="Rychlik I."/>
        </authorList>
    </citation>
    <scope>NUCLEOTIDE SEQUENCE</scope>
    <source>
        <strain evidence="6">An559</strain>
    </source>
</reference>
<dbReference type="Proteomes" id="UP000774750">
    <property type="component" value="Unassembled WGS sequence"/>
</dbReference>
<dbReference type="PANTHER" id="PTHR10146">
    <property type="entry name" value="PROLINE SYNTHETASE CO-TRANSCRIBED BACTERIAL HOMOLOG PROTEIN"/>
    <property type="match status" value="1"/>
</dbReference>
<evidence type="ECO:0000256" key="2">
    <source>
        <dbReference type="HAMAP-Rule" id="MF_02087"/>
    </source>
</evidence>
<name>A0A938X693_9FIRM</name>
<dbReference type="EMBL" id="JACJKY010000015">
    <property type="protein sequence ID" value="MBM6921347.1"/>
    <property type="molecule type" value="Genomic_DNA"/>
</dbReference>
<evidence type="ECO:0000256" key="4">
    <source>
        <dbReference type="RuleBase" id="RU004514"/>
    </source>
</evidence>
<dbReference type="PANTHER" id="PTHR10146:SF14">
    <property type="entry name" value="PYRIDOXAL PHOSPHATE HOMEOSTASIS PROTEIN"/>
    <property type="match status" value="1"/>
</dbReference>
<evidence type="ECO:0000256" key="3">
    <source>
        <dbReference type="PIRSR" id="PIRSR004848-1"/>
    </source>
</evidence>
<accession>A0A938X693</accession>
<dbReference type="SUPFAM" id="SSF51419">
    <property type="entry name" value="PLP-binding barrel"/>
    <property type="match status" value="1"/>
</dbReference>
<dbReference type="NCBIfam" id="TIGR00044">
    <property type="entry name" value="YggS family pyridoxal phosphate-dependent enzyme"/>
    <property type="match status" value="1"/>
</dbReference>
<comment type="function">
    <text evidence="2">Pyridoxal 5'-phosphate (PLP)-binding protein, which is involved in PLP homeostasis.</text>
</comment>
<dbReference type="InterPro" id="IPR029066">
    <property type="entry name" value="PLP-binding_barrel"/>
</dbReference>
<sequence>MTQRSKEEVQTALRTVRENVSRALEESGRSDTVKLMAVTKTVPPEIVNYAVAEGVTLLGENRVQEFLEKEAQYSPDVSEIHFIGHLQTNKVKYIIGKVNCIESVDSMRLCEEIERQASIHDRIMDILLEVNISNEPSKSGFLKEEVCEAAQAVSAFRHLRLKGLMCIPAKEESHDAFVQMKQLFEELKKTNPEIDTLSMGMSGDYEEAVRCGATVIRLGSAIFGKRNI</sequence>
<dbReference type="Gene3D" id="3.20.20.10">
    <property type="entry name" value="Alanine racemase"/>
    <property type="match status" value="1"/>
</dbReference>
<keyword evidence="1 2" id="KW-0663">Pyridoxal phosphate</keyword>
<evidence type="ECO:0000259" key="5">
    <source>
        <dbReference type="Pfam" id="PF01168"/>
    </source>
</evidence>
<dbReference type="FunFam" id="3.20.20.10:FF:000018">
    <property type="entry name" value="Pyridoxal phosphate homeostasis protein"/>
    <property type="match status" value="1"/>
</dbReference>
<comment type="similarity">
    <text evidence="2 4">Belongs to the pyridoxal phosphate-binding protein YggS/PROSC family.</text>
</comment>
<dbReference type="Pfam" id="PF01168">
    <property type="entry name" value="Ala_racemase_N"/>
    <property type="match status" value="1"/>
</dbReference>
<proteinExistence type="inferred from homology"/>
<feature type="modified residue" description="N6-(pyridoxal phosphate)lysine" evidence="2 3">
    <location>
        <position position="40"/>
    </location>
</feature>
<reference evidence="6" key="1">
    <citation type="submission" date="2020-08" db="EMBL/GenBank/DDBJ databases">
        <authorList>
            <person name="Cejkova D."/>
            <person name="Kubasova T."/>
            <person name="Jahodarova E."/>
            <person name="Rychlik I."/>
        </authorList>
    </citation>
    <scope>NUCLEOTIDE SEQUENCE</scope>
    <source>
        <strain evidence="6">An559</strain>
    </source>
</reference>